<comment type="caution">
    <text evidence="2">The sequence shown here is derived from an EMBL/GenBank/DDBJ whole genome shotgun (WGS) entry which is preliminary data.</text>
</comment>
<feature type="transmembrane region" description="Helical" evidence="1">
    <location>
        <begin position="84"/>
        <end position="101"/>
    </location>
</feature>
<dbReference type="Pfam" id="PF24283">
    <property type="entry name" value="DUF7471"/>
    <property type="match status" value="1"/>
</dbReference>
<name>A0ABD5P7B5_9EURY</name>
<dbReference type="EMBL" id="JBHSDS010000002">
    <property type="protein sequence ID" value="MFC4356745.1"/>
    <property type="molecule type" value="Genomic_DNA"/>
</dbReference>
<dbReference type="InterPro" id="IPR055894">
    <property type="entry name" value="DUF7471"/>
</dbReference>
<proteinExistence type="predicted"/>
<keyword evidence="1" id="KW-0472">Membrane</keyword>
<dbReference type="AlphaFoldDB" id="A0ABD5P7B5"/>
<keyword evidence="3" id="KW-1185">Reference proteome</keyword>
<keyword evidence="1" id="KW-0812">Transmembrane</keyword>
<feature type="transmembrane region" description="Helical" evidence="1">
    <location>
        <begin position="20"/>
        <end position="41"/>
    </location>
</feature>
<evidence type="ECO:0000313" key="2">
    <source>
        <dbReference type="EMBL" id="MFC4356745.1"/>
    </source>
</evidence>
<organism evidence="2 3">
    <name type="scientific">Halobium salinum</name>
    <dbReference type="NCBI Taxonomy" id="1364940"/>
    <lineage>
        <taxon>Archaea</taxon>
        <taxon>Methanobacteriati</taxon>
        <taxon>Methanobacteriota</taxon>
        <taxon>Stenosarchaea group</taxon>
        <taxon>Halobacteria</taxon>
        <taxon>Halobacteriales</taxon>
        <taxon>Haloferacaceae</taxon>
        <taxon>Halobium</taxon>
    </lineage>
</organism>
<evidence type="ECO:0000313" key="3">
    <source>
        <dbReference type="Proteomes" id="UP001595921"/>
    </source>
</evidence>
<sequence>MPGVLIPCHAAATANLPLLAALTLGGVGAVVVAGLGVAAWLQRGSRSYLLVALALSTLLARSGVAALTLGGVIPWESHHTLEHGLDVVMAALVIAAVYYARQVERGREAPR</sequence>
<feature type="transmembrane region" description="Helical" evidence="1">
    <location>
        <begin position="48"/>
        <end position="72"/>
    </location>
</feature>
<dbReference type="RefSeq" id="WP_267625181.1">
    <property type="nucleotide sequence ID" value="NZ_JAODIW010000010.1"/>
</dbReference>
<evidence type="ECO:0008006" key="4">
    <source>
        <dbReference type="Google" id="ProtNLM"/>
    </source>
</evidence>
<accession>A0ABD5P7B5</accession>
<dbReference type="Proteomes" id="UP001595921">
    <property type="component" value="Unassembled WGS sequence"/>
</dbReference>
<protein>
    <recommendedName>
        <fullName evidence="4">Exosortase/archaeosortase family protein</fullName>
    </recommendedName>
</protein>
<keyword evidence="1" id="KW-1133">Transmembrane helix</keyword>
<reference evidence="2 3" key="1">
    <citation type="journal article" date="2019" name="Int. J. Syst. Evol. Microbiol.">
        <title>The Global Catalogue of Microorganisms (GCM) 10K type strain sequencing project: providing services to taxonomists for standard genome sequencing and annotation.</title>
        <authorList>
            <consortium name="The Broad Institute Genomics Platform"/>
            <consortium name="The Broad Institute Genome Sequencing Center for Infectious Disease"/>
            <person name="Wu L."/>
            <person name="Ma J."/>
        </authorList>
    </citation>
    <scope>NUCLEOTIDE SEQUENCE [LARGE SCALE GENOMIC DNA]</scope>
    <source>
        <strain evidence="2 3">CGMCC 1.12553</strain>
    </source>
</reference>
<evidence type="ECO:0000256" key="1">
    <source>
        <dbReference type="SAM" id="Phobius"/>
    </source>
</evidence>
<gene>
    <name evidence="2" type="ORF">ACFO0N_02150</name>
</gene>